<name>A0A2N9JIV7_9ACTN</name>
<evidence type="ECO:0000313" key="3">
    <source>
        <dbReference type="EMBL" id="SPD87468.1"/>
    </source>
</evidence>
<dbReference type="InterPro" id="IPR000045">
    <property type="entry name" value="Prepilin_IV_endopep_pep"/>
</dbReference>
<evidence type="ECO:0000259" key="2">
    <source>
        <dbReference type="Pfam" id="PF01478"/>
    </source>
</evidence>
<dbReference type="KEGG" id="mgg:MPLG2_2438"/>
<protein>
    <submittedName>
        <fullName evidence="3">Peptidase A24 family protein</fullName>
    </submittedName>
</protein>
<feature type="transmembrane region" description="Helical" evidence="1">
    <location>
        <begin position="197"/>
        <end position="215"/>
    </location>
</feature>
<gene>
    <name evidence="3" type="ORF">MPLG2_2438</name>
</gene>
<dbReference type="GO" id="GO:0004190">
    <property type="term" value="F:aspartic-type endopeptidase activity"/>
    <property type="evidence" value="ECO:0007669"/>
    <property type="project" value="InterPro"/>
</dbReference>
<feature type="transmembrane region" description="Helical" evidence="1">
    <location>
        <begin position="41"/>
        <end position="63"/>
    </location>
</feature>
<sequence length="217" mass="22243">MTWQWAMPIAVAIALGLATPRLLRALPPPFDEPEARPYDALATRGFAAVALVLTTLAGTLVLAVVAPLSFAWAGLGTVGVLAAMIDARTGYLPAALMRAGWVLTVAGAAITAALLADWQVLGRAAAGAAATTALFWLFHRFGGGFGFGDVRLAPIVGATAATAGWPTLFDSLILGGLLGVVWGLVWRTRGHTEAFPYGPALVAGPYLALLGTAALPS</sequence>
<dbReference type="Gene3D" id="1.20.120.1220">
    <property type="match status" value="1"/>
</dbReference>
<keyword evidence="1" id="KW-0812">Transmembrane</keyword>
<dbReference type="Proteomes" id="UP000238164">
    <property type="component" value="Chromosome 1"/>
</dbReference>
<keyword evidence="1" id="KW-0472">Membrane</keyword>
<proteinExistence type="predicted"/>
<reference evidence="3 4" key="1">
    <citation type="submission" date="2018-02" db="EMBL/GenBank/DDBJ databases">
        <authorList>
            <person name="Cohen D.B."/>
            <person name="Kent A.D."/>
        </authorList>
    </citation>
    <scope>NUCLEOTIDE SEQUENCE [LARGE SCALE GENOMIC DNA]</scope>
    <source>
        <strain evidence="3">1</strain>
    </source>
</reference>
<dbReference type="OrthoDB" id="3734500at2"/>
<accession>A0A2N9JIV7</accession>
<keyword evidence="1" id="KW-1133">Transmembrane helix</keyword>
<dbReference type="EMBL" id="LT985188">
    <property type="protein sequence ID" value="SPD87468.1"/>
    <property type="molecule type" value="Genomic_DNA"/>
</dbReference>
<feature type="transmembrane region" description="Helical" evidence="1">
    <location>
        <begin position="99"/>
        <end position="118"/>
    </location>
</feature>
<keyword evidence="4" id="KW-1185">Reference proteome</keyword>
<organism evidence="3 4">
    <name type="scientific">Micropruina glycogenica</name>
    <dbReference type="NCBI Taxonomy" id="75385"/>
    <lineage>
        <taxon>Bacteria</taxon>
        <taxon>Bacillati</taxon>
        <taxon>Actinomycetota</taxon>
        <taxon>Actinomycetes</taxon>
        <taxon>Propionibacteriales</taxon>
        <taxon>Nocardioidaceae</taxon>
        <taxon>Micropruina</taxon>
    </lineage>
</organism>
<dbReference type="RefSeq" id="WP_105186193.1">
    <property type="nucleotide sequence ID" value="NZ_BAAAGO010000031.1"/>
</dbReference>
<dbReference type="AlphaFoldDB" id="A0A2N9JIV7"/>
<evidence type="ECO:0000313" key="4">
    <source>
        <dbReference type="Proteomes" id="UP000238164"/>
    </source>
</evidence>
<dbReference type="Pfam" id="PF01478">
    <property type="entry name" value="Peptidase_A24"/>
    <property type="match status" value="1"/>
</dbReference>
<evidence type="ECO:0000256" key="1">
    <source>
        <dbReference type="SAM" id="Phobius"/>
    </source>
</evidence>
<feature type="domain" description="Prepilin type IV endopeptidase peptidase" evidence="2">
    <location>
        <begin position="79"/>
        <end position="184"/>
    </location>
</feature>
<dbReference type="GO" id="GO:0016020">
    <property type="term" value="C:membrane"/>
    <property type="evidence" value="ECO:0007669"/>
    <property type="project" value="InterPro"/>
</dbReference>
<feature type="transmembrane region" description="Helical" evidence="1">
    <location>
        <begin position="125"/>
        <end position="143"/>
    </location>
</feature>
<feature type="transmembrane region" description="Helical" evidence="1">
    <location>
        <begin position="163"/>
        <end position="185"/>
    </location>
</feature>